<reference evidence="2" key="1">
    <citation type="submission" date="2021-01" db="EMBL/GenBank/DDBJ databases">
        <title>Caligus Genome Assembly.</title>
        <authorList>
            <person name="Gallardo-Escarate C."/>
        </authorList>
    </citation>
    <scope>NUCLEOTIDE SEQUENCE [LARGE SCALE GENOMIC DNA]</scope>
</reference>
<keyword evidence="2" id="KW-1185">Reference proteome</keyword>
<dbReference type="EMBL" id="CP045890">
    <property type="protein sequence ID" value="QQP56774.1"/>
    <property type="molecule type" value="Genomic_DNA"/>
</dbReference>
<evidence type="ECO:0000313" key="2">
    <source>
        <dbReference type="Proteomes" id="UP000595437"/>
    </source>
</evidence>
<dbReference type="AlphaFoldDB" id="A0A7T8KIY2"/>
<name>A0A7T8KIY2_CALRO</name>
<protein>
    <submittedName>
        <fullName evidence="1">Uncharacterized protein</fullName>
    </submittedName>
</protein>
<accession>A0A7T8KIY2</accession>
<dbReference type="Proteomes" id="UP000595437">
    <property type="component" value="Chromosome 1"/>
</dbReference>
<organism evidence="1 2">
    <name type="scientific">Caligus rogercresseyi</name>
    <name type="common">Sea louse</name>
    <dbReference type="NCBI Taxonomy" id="217165"/>
    <lineage>
        <taxon>Eukaryota</taxon>
        <taxon>Metazoa</taxon>
        <taxon>Ecdysozoa</taxon>
        <taxon>Arthropoda</taxon>
        <taxon>Crustacea</taxon>
        <taxon>Multicrustacea</taxon>
        <taxon>Hexanauplia</taxon>
        <taxon>Copepoda</taxon>
        <taxon>Siphonostomatoida</taxon>
        <taxon>Caligidae</taxon>
        <taxon>Caligus</taxon>
    </lineage>
</organism>
<gene>
    <name evidence="1" type="ORF">FKW44_001547</name>
</gene>
<evidence type="ECO:0000313" key="1">
    <source>
        <dbReference type="EMBL" id="QQP56774.1"/>
    </source>
</evidence>
<sequence>MAIYSCYLERARTQVCCYPDYLYKGNTISNTQVSELLGIDRIRVLSSGCS</sequence>
<proteinExistence type="predicted"/>